<dbReference type="InterPro" id="IPR001279">
    <property type="entry name" value="Metallo-B-lactamas"/>
</dbReference>
<sequence>MITHGNTTVVLDIGPDIGEQLIKTRTKSVDAFFVTHAHDDHISGILDLHKVSAFADIPVTVFAEQTVWSYIDDVFPWVEVNRCDVSPQDQVSVGPLTVEPFRIEHSEQFPEVGYSITDGQATAVYAPDVYSIKARIA</sequence>
<evidence type="ECO:0000313" key="2">
    <source>
        <dbReference type="EMBL" id="QIB76093.1"/>
    </source>
</evidence>
<dbReference type="Gene3D" id="3.60.15.10">
    <property type="entry name" value="Ribonuclease Z/Hydroxyacylglutathione hydrolase-like"/>
    <property type="match status" value="1"/>
</dbReference>
<organism evidence="2 3">
    <name type="scientific">Halogeometricum borinquense</name>
    <dbReference type="NCBI Taxonomy" id="60847"/>
    <lineage>
        <taxon>Archaea</taxon>
        <taxon>Methanobacteriati</taxon>
        <taxon>Methanobacteriota</taxon>
        <taxon>Stenosarchaea group</taxon>
        <taxon>Halobacteria</taxon>
        <taxon>Halobacteriales</taxon>
        <taxon>Haloferacaceae</taxon>
        <taxon>Halogeometricum</taxon>
    </lineage>
</organism>
<dbReference type="SUPFAM" id="SSF56281">
    <property type="entry name" value="Metallo-hydrolase/oxidoreductase"/>
    <property type="match status" value="1"/>
</dbReference>
<reference evidence="2 3" key="1">
    <citation type="submission" date="2020-02" db="EMBL/GenBank/DDBJ databases">
        <title>Whole genome sequence of Halogeometricum borinquense strain wsp4.</title>
        <authorList>
            <person name="Verma D.K."/>
            <person name="Gopal K."/>
            <person name="Prasad E.S."/>
        </authorList>
    </citation>
    <scope>NUCLEOTIDE SEQUENCE [LARGE SCALE GENOMIC DNA]</scope>
    <source>
        <strain evidence="3">wsp4</strain>
    </source>
</reference>
<dbReference type="GeneID" id="44081443"/>
<keyword evidence="2" id="KW-0378">Hydrolase</keyword>
<evidence type="ECO:0000313" key="3">
    <source>
        <dbReference type="Proteomes" id="UP000465846"/>
    </source>
</evidence>
<dbReference type="EMBL" id="CP048739">
    <property type="protein sequence ID" value="QIB76093.1"/>
    <property type="molecule type" value="Genomic_DNA"/>
</dbReference>
<feature type="domain" description="Metallo-beta-lactamase" evidence="1">
    <location>
        <begin position="7"/>
        <end position="136"/>
    </location>
</feature>
<dbReference type="InterPro" id="IPR036866">
    <property type="entry name" value="RibonucZ/Hydroxyglut_hydro"/>
</dbReference>
<proteinExistence type="predicted"/>
<name>A0A6C0UND2_9EURY</name>
<dbReference type="Proteomes" id="UP000465846">
    <property type="component" value="Chromosome"/>
</dbReference>
<protein>
    <submittedName>
        <fullName evidence="2">MBL fold metallo-hydrolase</fullName>
    </submittedName>
</protein>
<dbReference type="AlphaFoldDB" id="A0A6C0UND2"/>
<accession>A0A6C0UND2</accession>
<dbReference type="GO" id="GO:0016787">
    <property type="term" value="F:hydrolase activity"/>
    <property type="evidence" value="ECO:0007669"/>
    <property type="project" value="UniProtKB-KW"/>
</dbReference>
<gene>
    <name evidence="2" type="ORF">G3I44_18540</name>
</gene>
<evidence type="ECO:0000259" key="1">
    <source>
        <dbReference type="Pfam" id="PF12706"/>
    </source>
</evidence>
<dbReference type="RefSeq" id="WP_163487792.1">
    <property type="nucleotide sequence ID" value="NZ_CP048739.1"/>
</dbReference>
<dbReference type="Pfam" id="PF12706">
    <property type="entry name" value="Lactamase_B_2"/>
    <property type="match status" value="1"/>
</dbReference>